<evidence type="ECO:0000256" key="2">
    <source>
        <dbReference type="ARBA" id="ARBA00022771"/>
    </source>
</evidence>
<dbReference type="PANTHER" id="PTHR28069">
    <property type="entry name" value="GH20023P"/>
    <property type="match status" value="1"/>
</dbReference>
<dbReference type="Gene3D" id="6.10.140.2220">
    <property type="match status" value="1"/>
</dbReference>
<dbReference type="Proteomes" id="UP001178507">
    <property type="component" value="Unassembled WGS sequence"/>
</dbReference>
<dbReference type="PROSITE" id="PS50865">
    <property type="entry name" value="ZF_MYND_2"/>
    <property type="match status" value="1"/>
</dbReference>
<keyword evidence="2 4" id="KW-0863">Zinc-finger</keyword>
<keyword evidence="1" id="KW-0479">Metal-binding</keyword>
<gene>
    <name evidence="6" type="ORF">EVOR1521_LOCUS18911</name>
</gene>
<dbReference type="InterPro" id="IPR046824">
    <property type="entry name" value="Mss51-like_C"/>
</dbReference>
<dbReference type="Pfam" id="PF20179">
    <property type="entry name" value="MSS51_C"/>
    <property type="match status" value="1"/>
</dbReference>
<evidence type="ECO:0000313" key="6">
    <source>
        <dbReference type="EMBL" id="CAJ1394192.1"/>
    </source>
</evidence>
<organism evidence="6 7">
    <name type="scientific">Effrenium voratum</name>
    <dbReference type="NCBI Taxonomy" id="2562239"/>
    <lineage>
        <taxon>Eukaryota</taxon>
        <taxon>Sar</taxon>
        <taxon>Alveolata</taxon>
        <taxon>Dinophyceae</taxon>
        <taxon>Suessiales</taxon>
        <taxon>Symbiodiniaceae</taxon>
        <taxon>Effrenium</taxon>
    </lineage>
</organism>
<reference evidence="6" key="1">
    <citation type="submission" date="2023-08" db="EMBL/GenBank/DDBJ databases">
        <authorList>
            <person name="Chen Y."/>
            <person name="Shah S."/>
            <person name="Dougan E. K."/>
            <person name="Thang M."/>
            <person name="Chan C."/>
        </authorList>
    </citation>
    <scope>NUCLEOTIDE SEQUENCE</scope>
</reference>
<evidence type="ECO:0000256" key="1">
    <source>
        <dbReference type="ARBA" id="ARBA00022723"/>
    </source>
</evidence>
<dbReference type="EMBL" id="CAUJNA010002779">
    <property type="protein sequence ID" value="CAJ1394192.1"/>
    <property type="molecule type" value="Genomic_DNA"/>
</dbReference>
<dbReference type="AlphaFoldDB" id="A0AA36N4M9"/>
<dbReference type="InterPro" id="IPR002893">
    <property type="entry name" value="Znf_MYND"/>
</dbReference>
<dbReference type="GO" id="GO:0008270">
    <property type="term" value="F:zinc ion binding"/>
    <property type="evidence" value="ECO:0007669"/>
    <property type="project" value="UniProtKB-KW"/>
</dbReference>
<dbReference type="PANTHER" id="PTHR28069:SF1">
    <property type="entry name" value="PROTEIN MSS51, MITOCHONDRIAL"/>
    <property type="match status" value="1"/>
</dbReference>
<accession>A0AA36N4M9</accession>
<protein>
    <recommendedName>
        <fullName evidence="5">MYND-type domain-containing protein</fullName>
    </recommendedName>
</protein>
<dbReference type="Pfam" id="PF01753">
    <property type="entry name" value="zf-MYND"/>
    <property type="match status" value="1"/>
</dbReference>
<sequence length="518" mass="58376">MAWFGEDAEACTACGDRAELRCSRCKAPYCSAPCQRGHWQTHRVTCSPRFEADLRPELRDFAPQSWKDLPEARKDRECFGLATLQALQQMPKGWRLEPVNGRCVMWVLGARDGIEKRQLLQGGWERLLSALEVGWDIVLIGPEMQEDKAVLVHNGTRVFTFAQLFHEIQLPPHLQKPTFTCAFNSGLGASVPLHMKPWIRTLVQLLAQKAPLLLTCFGDYEARLEAALLRALRANWQSHRAGGFGHVLEADKPLSVCNAMFAWVKGSELPEDVLVEEGRDEVEKQIEACQLFQFVKEMPSLIRILSDPDTSAHAGWAEMYDGRFIPALKHALEEDDDNRGGVQQIVRCAMKTLAAACEVPCARRLFRYCDGLDVLRRFQGWLREASWTSHDWMREEVDGWARATLKLLESSSGESLAAISAGEPLRGFCARLQVRSSAQLFEQPGGKLVATLGRGHQLAASAHQGLWIRVSYNSKVCWLHDFEGGNVCDITYWDVSSWAEQSAHYFQDRAMGCMSQER</sequence>
<evidence type="ECO:0000256" key="4">
    <source>
        <dbReference type="PROSITE-ProRule" id="PRU00134"/>
    </source>
</evidence>
<feature type="domain" description="MYND-type" evidence="5">
    <location>
        <begin position="11"/>
        <end position="46"/>
    </location>
</feature>
<keyword evidence="3" id="KW-0862">Zinc</keyword>
<name>A0AA36N4M9_9DINO</name>
<dbReference type="SUPFAM" id="SSF144232">
    <property type="entry name" value="HIT/MYND zinc finger-like"/>
    <property type="match status" value="1"/>
</dbReference>
<keyword evidence="7" id="KW-1185">Reference proteome</keyword>
<evidence type="ECO:0000313" key="7">
    <source>
        <dbReference type="Proteomes" id="UP001178507"/>
    </source>
</evidence>
<evidence type="ECO:0000256" key="3">
    <source>
        <dbReference type="ARBA" id="ARBA00022833"/>
    </source>
</evidence>
<proteinExistence type="predicted"/>
<evidence type="ECO:0000259" key="5">
    <source>
        <dbReference type="PROSITE" id="PS50865"/>
    </source>
</evidence>
<comment type="caution">
    <text evidence="6">The sequence shown here is derived from an EMBL/GenBank/DDBJ whole genome shotgun (WGS) entry which is preliminary data.</text>
</comment>